<proteinExistence type="predicted"/>
<feature type="compositionally biased region" description="Basic and acidic residues" evidence="1">
    <location>
        <begin position="1"/>
        <end position="19"/>
    </location>
</feature>
<dbReference type="Proteomes" id="UP001634007">
    <property type="component" value="Unassembled WGS sequence"/>
</dbReference>
<dbReference type="AlphaFoldDB" id="A0ABD3KZC0"/>
<feature type="compositionally biased region" description="Basic and acidic residues" evidence="1">
    <location>
        <begin position="33"/>
        <end position="42"/>
    </location>
</feature>
<keyword evidence="3" id="KW-1185">Reference proteome</keyword>
<accession>A0ABD3KZC0</accession>
<name>A0ABD3KZC0_EUCGL</name>
<comment type="caution">
    <text evidence="2">The sequence shown here is derived from an EMBL/GenBank/DDBJ whole genome shotgun (WGS) entry which is preliminary data.</text>
</comment>
<reference evidence="2 3" key="1">
    <citation type="submission" date="2024-11" db="EMBL/GenBank/DDBJ databases">
        <title>Chromosome-level genome assembly of Eucalyptus globulus Labill. provides insights into its genome evolution.</title>
        <authorList>
            <person name="Li X."/>
        </authorList>
    </citation>
    <scope>NUCLEOTIDE SEQUENCE [LARGE SCALE GENOMIC DNA]</scope>
    <source>
        <strain evidence="2">CL2024</strain>
        <tissue evidence="2">Fresh tender leaves</tissue>
    </source>
</reference>
<feature type="region of interest" description="Disordered" evidence="1">
    <location>
        <begin position="1"/>
        <end position="123"/>
    </location>
</feature>
<sequence length="590" mass="64290">MSNEERRRSSRISELEARNALRRSQKQSRMTLGRKDEQSDRKGARKKVKTRPLQDLISDPAEQQAHVLEPQIKKLERPEENICRASRPYAGERGKRNEDSADQRRQTYQPPGKGKSLASDDPEDMTTLVQAKKELDYKGSVMRFIEDLGPTVKFIATRTLCQNLPHGSVPENEVPHLQTQAVTLDASNVSQDSFHQVAAARSVHQGSVHQKAVPALTDFSYRNPTKPPHLNLPAKSSNFYGGNALAIGGMNRSEDPSFIIPEARHTLAYPTHQTGQETNYINKGLDIANDSERDMTAGILYSSSFYQPAATTLNGNPNPFATWNFAPDSQGSNFSKMMQDAMMTDGLAKKGETVSSYPAMQATAAKGKSPLLPSWQEPSQGAISFPRNDYKDLDWTLQAAPIPEESSLPVGQRSNCLNPTNEGISTGAGRLPHWLSPTDGGNSTGAGQLPHWLSPANDGISTGAGPLPHWLSPSKESSSLGAGPVLNWLSLSHGGGSDHAPNCANPVTSKPQFFEFLCPPQSRPAGADVMGQARIPNQQDQVPLHDARLGSAFDVQDAGTRDRKGKSVMENEAAIHHPSSSSNVRKWFLG</sequence>
<evidence type="ECO:0000313" key="3">
    <source>
        <dbReference type="Proteomes" id="UP001634007"/>
    </source>
</evidence>
<organism evidence="2 3">
    <name type="scientific">Eucalyptus globulus</name>
    <name type="common">Tasmanian blue gum</name>
    <dbReference type="NCBI Taxonomy" id="34317"/>
    <lineage>
        <taxon>Eukaryota</taxon>
        <taxon>Viridiplantae</taxon>
        <taxon>Streptophyta</taxon>
        <taxon>Embryophyta</taxon>
        <taxon>Tracheophyta</taxon>
        <taxon>Spermatophyta</taxon>
        <taxon>Magnoliopsida</taxon>
        <taxon>eudicotyledons</taxon>
        <taxon>Gunneridae</taxon>
        <taxon>Pentapetalae</taxon>
        <taxon>rosids</taxon>
        <taxon>malvids</taxon>
        <taxon>Myrtales</taxon>
        <taxon>Myrtaceae</taxon>
        <taxon>Myrtoideae</taxon>
        <taxon>Eucalypteae</taxon>
        <taxon>Eucalyptus</taxon>
    </lineage>
</organism>
<evidence type="ECO:0000313" key="2">
    <source>
        <dbReference type="EMBL" id="KAL3742766.1"/>
    </source>
</evidence>
<feature type="compositionally biased region" description="Basic and acidic residues" evidence="1">
    <location>
        <begin position="71"/>
        <end position="82"/>
    </location>
</feature>
<feature type="compositionally biased region" description="Basic and acidic residues" evidence="1">
    <location>
        <begin position="90"/>
        <end position="105"/>
    </location>
</feature>
<evidence type="ECO:0000256" key="1">
    <source>
        <dbReference type="SAM" id="MobiDB-lite"/>
    </source>
</evidence>
<gene>
    <name evidence="2" type="ORF">ACJRO7_018133</name>
</gene>
<protein>
    <submittedName>
        <fullName evidence="2">Uncharacterized protein</fullName>
    </submittedName>
</protein>
<dbReference type="EMBL" id="JBJKBG010000004">
    <property type="protein sequence ID" value="KAL3742766.1"/>
    <property type="molecule type" value="Genomic_DNA"/>
</dbReference>